<dbReference type="EMBL" id="KQ965742">
    <property type="protein sequence ID" value="KXS18355.1"/>
    <property type="molecule type" value="Genomic_DNA"/>
</dbReference>
<dbReference type="Proteomes" id="UP000070544">
    <property type="component" value="Unassembled WGS sequence"/>
</dbReference>
<reference evidence="1 2" key="1">
    <citation type="journal article" date="2015" name="Genome Biol. Evol.">
        <title>Phylogenomic analyses indicate that early fungi evolved digesting cell walls of algal ancestors of land plants.</title>
        <authorList>
            <person name="Chang Y."/>
            <person name="Wang S."/>
            <person name="Sekimoto S."/>
            <person name="Aerts A.L."/>
            <person name="Choi C."/>
            <person name="Clum A."/>
            <person name="LaButti K.M."/>
            <person name="Lindquist E.A."/>
            <person name="Yee Ngan C."/>
            <person name="Ohm R.A."/>
            <person name="Salamov A.A."/>
            <person name="Grigoriev I.V."/>
            <person name="Spatafora J.W."/>
            <person name="Berbee M.L."/>
        </authorList>
    </citation>
    <scope>NUCLEOTIDE SEQUENCE [LARGE SCALE GENOMIC DNA]</scope>
    <source>
        <strain evidence="1 2">JEL478</strain>
    </source>
</reference>
<sequence length="175" mass="19693">MAFDAIPVRVHATDWKGEGNRTFYTGWADRKNEGNGAPLPPRSFRTNRELSGRLTANYSLQCFPRIMIPTILESQRPSCPHNGRCALPHPVGQPVEQAFRCLSAIALTEATAGGAFTVKRNYMLSRSPPGASHYSREVRSRRSELGLLHFDRCPAPAKLYIRRNHLLFESDDEEL</sequence>
<name>A0A139APE0_GONPJ</name>
<gene>
    <name evidence="1" type="ORF">M427DRAFT_53749</name>
</gene>
<evidence type="ECO:0000313" key="2">
    <source>
        <dbReference type="Proteomes" id="UP000070544"/>
    </source>
</evidence>
<dbReference type="AlphaFoldDB" id="A0A139APE0"/>
<keyword evidence="2" id="KW-1185">Reference proteome</keyword>
<organism evidence="1 2">
    <name type="scientific">Gonapodya prolifera (strain JEL478)</name>
    <name type="common">Monoblepharis prolifera</name>
    <dbReference type="NCBI Taxonomy" id="1344416"/>
    <lineage>
        <taxon>Eukaryota</taxon>
        <taxon>Fungi</taxon>
        <taxon>Fungi incertae sedis</taxon>
        <taxon>Chytridiomycota</taxon>
        <taxon>Chytridiomycota incertae sedis</taxon>
        <taxon>Monoblepharidomycetes</taxon>
        <taxon>Monoblepharidales</taxon>
        <taxon>Gonapodyaceae</taxon>
        <taxon>Gonapodya</taxon>
    </lineage>
</organism>
<protein>
    <submittedName>
        <fullName evidence="1">Uncharacterized protein</fullName>
    </submittedName>
</protein>
<evidence type="ECO:0000313" key="1">
    <source>
        <dbReference type="EMBL" id="KXS18355.1"/>
    </source>
</evidence>
<accession>A0A139APE0</accession>
<proteinExistence type="predicted"/>